<organism evidence="1 2">
    <name type="scientific">Roridomyces roridus</name>
    <dbReference type="NCBI Taxonomy" id="1738132"/>
    <lineage>
        <taxon>Eukaryota</taxon>
        <taxon>Fungi</taxon>
        <taxon>Dikarya</taxon>
        <taxon>Basidiomycota</taxon>
        <taxon>Agaricomycotina</taxon>
        <taxon>Agaricomycetes</taxon>
        <taxon>Agaricomycetidae</taxon>
        <taxon>Agaricales</taxon>
        <taxon>Marasmiineae</taxon>
        <taxon>Mycenaceae</taxon>
        <taxon>Roridomyces</taxon>
    </lineage>
</organism>
<dbReference type="Proteomes" id="UP001221142">
    <property type="component" value="Unassembled WGS sequence"/>
</dbReference>
<dbReference type="AlphaFoldDB" id="A0AAD7C5N0"/>
<dbReference type="EMBL" id="JARKIF010000005">
    <property type="protein sequence ID" value="KAJ7639477.1"/>
    <property type="molecule type" value="Genomic_DNA"/>
</dbReference>
<sequence>MEGIHEVEFPRHEGWVGGVHFQFHARRHQRHIDFGNNACGMCSITALGNFDPDRGGHLILWDLKLVIRFPPGATKVCATVLIPSALIEHSNVSIQQGEIRHSFTQYTAGGLFRWVSNGFVTDKDFLAKASAATLAQREKETAGRWARGLSMFSIIDDL</sequence>
<name>A0AAD7C5N0_9AGAR</name>
<gene>
    <name evidence="1" type="ORF">FB45DRAFT_740792</name>
</gene>
<comment type="caution">
    <text evidence="1">The sequence shown here is derived from an EMBL/GenBank/DDBJ whole genome shotgun (WGS) entry which is preliminary data.</text>
</comment>
<dbReference type="Gene3D" id="3.60.130.30">
    <property type="match status" value="1"/>
</dbReference>
<accession>A0AAD7C5N0</accession>
<protein>
    <submittedName>
        <fullName evidence="1">Uncharacterized protein</fullName>
    </submittedName>
</protein>
<reference evidence="1" key="1">
    <citation type="submission" date="2023-03" db="EMBL/GenBank/DDBJ databases">
        <title>Massive genome expansion in bonnet fungi (Mycena s.s.) driven by repeated elements and novel gene families across ecological guilds.</title>
        <authorList>
            <consortium name="Lawrence Berkeley National Laboratory"/>
            <person name="Harder C.B."/>
            <person name="Miyauchi S."/>
            <person name="Viragh M."/>
            <person name="Kuo A."/>
            <person name="Thoen E."/>
            <person name="Andreopoulos B."/>
            <person name="Lu D."/>
            <person name="Skrede I."/>
            <person name="Drula E."/>
            <person name="Henrissat B."/>
            <person name="Morin E."/>
            <person name="Kohler A."/>
            <person name="Barry K."/>
            <person name="LaButti K."/>
            <person name="Morin E."/>
            <person name="Salamov A."/>
            <person name="Lipzen A."/>
            <person name="Mereny Z."/>
            <person name="Hegedus B."/>
            <person name="Baldrian P."/>
            <person name="Stursova M."/>
            <person name="Weitz H."/>
            <person name="Taylor A."/>
            <person name="Grigoriev I.V."/>
            <person name="Nagy L.G."/>
            <person name="Martin F."/>
            <person name="Kauserud H."/>
        </authorList>
    </citation>
    <scope>NUCLEOTIDE SEQUENCE</scope>
    <source>
        <strain evidence="1">9284</strain>
    </source>
</reference>
<keyword evidence="2" id="KW-1185">Reference proteome</keyword>
<evidence type="ECO:0000313" key="1">
    <source>
        <dbReference type="EMBL" id="KAJ7639477.1"/>
    </source>
</evidence>
<evidence type="ECO:0000313" key="2">
    <source>
        <dbReference type="Proteomes" id="UP001221142"/>
    </source>
</evidence>
<proteinExistence type="predicted"/>